<sequence>MTQTTDAPTTVPAAAGLLRHYVSQARWGLAATRASVLEAAHPQIGAALIGNSTFVARPWRRLRNTLLSTRRLVDEDEEVRLREAVRLNRLHGRISGTDAHGRPYDAMDPEARAWVMATLFESTVTMCRLGGRPLDTPTKEHLYDEFREMLVLMGDDGTGLPATLHEFWPYYDETISRRLELNEAVHAVLHRVFAEVPPPPPLRDHPTAWAAIRALAGPLATTITVASLPEAYRRQARLATPPGAQALMHGVYLAAGLATHWLPAAWTQVGAFMDVLDLDDDDDEGPASRLLGALLHQASRAGGLLQHLIADTRQPAVPARRSAERFFTEVLDQTGNGHLEWPDLAAMAREIATRLDMDAQTEARLFTAYADWWRELQTSLDSDGDGRITRDEYATAATTPSGPALIKIADVLFDATDTDGDEAISAGEHQKLFRTAFDREPAAGGDGLSRAAFVREFLTYMAGRHPSAAYDGLLSEG</sequence>
<comment type="caution">
    <text evidence="2">The sequence shown here is derived from an EMBL/GenBank/DDBJ whole genome shotgun (WGS) entry which is preliminary data.</text>
</comment>
<dbReference type="PANTHER" id="PTHR36151">
    <property type="entry name" value="BLR2777 PROTEIN"/>
    <property type="match status" value="1"/>
</dbReference>
<evidence type="ECO:0000313" key="2">
    <source>
        <dbReference type="EMBL" id="MFI7445467.1"/>
    </source>
</evidence>
<keyword evidence="3" id="KW-1185">Reference proteome</keyword>
<dbReference type="Gene3D" id="1.10.238.10">
    <property type="entry name" value="EF-hand"/>
    <property type="match status" value="1"/>
</dbReference>
<protein>
    <submittedName>
        <fullName evidence="2">Oxygenase MpaB family protein</fullName>
    </submittedName>
</protein>
<dbReference type="SUPFAM" id="SSF47473">
    <property type="entry name" value="EF-hand"/>
    <property type="match status" value="1"/>
</dbReference>
<dbReference type="Proteomes" id="UP001612928">
    <property type="component" value="Unassembled WGS sequence"/>
</dbReference>
<proteinExistence type="predicted"/>
<name>A0ABW8AGA7_9ACTN</name>
<reference evidence="2 3" key="1">
    <citation type="submission" date="2024-10" db="EMBL/GenBank/DDBJ databases">
        <title>The Natural Products Discovery Center: Release of the First 8490 Sequenced Strains for Exploring Actinobacteria Biosynthetic Diversity.</title>
        <authorList>
            <person name="Kalkreuter E."/>
            <person name="Kautsar S.A."/>
            <person name="Yang D."/>
            <person name="Bader C.D."/>
            <person name="Teijaro C.N."/>
            <person name="Fluegel L."/>
            <person name="Davis C.M."/>
            <person name="Simpson J.R."/>
            <person name="Lauterbach L."/>
            <person name="Steele A.D."/>
            <person name="Gui C."/>
            <person name="Meng S."/>
            <person name="Li G."/>
            <person name="Viehrig K."/>
            <person name="Ye F."/>
            <person name="Su P."/>
            <person name="Kiefer A.F."/>
            <person name="Nichols A."/>
            <person name="Cepeda A.J."/>
            <person name="Yan W."/>
            <person name="Fan B."/>
            <person name="Jiang Y."/>
            <person name="Adhikari A."/>
            <person name="Zheng C.-J."/>
            <person name="Schuster L."/>
            <person name="Cowan T.M."/>
            <person name="Smanski M.J."/>
            <person name="Chevrette M.G."/>
            <person name="De Carvalho L.P.S."/>
            <person name="Shen B."/>
        </authorList>
    </citation>
    <scope>NUCLEOTIDE SEQUENCE [LARGE SCALE GENOMIC DNA]</scope>
    <source>
        <strain evidence="2 3">NPDC049503</strain>
    </source>
</reference>
<gene>
    <name evidence="2" type="ORF">ACIBP5_36345</name>
</gene>
<organism evidence="2 3">
    <name type="scientific">Nonomuraea indica</name>
    <dbReference type="NCBI Taxonomy" id="1581193"/>
    <lineage>
        <taxon>Bacteria</taxon>
        <taxon>Bacillati</taxon>
        <taxon>Actinomycetota</taxon>
        <taxon>Actinomycetes</taxon>
        <taxon>Streptosporangiales</taxon>
        <taxon>Streptosporangiaceae</taxon>
        <taxon>Nonomuraea</taxon>
    </lineage>
</organism>
<dbReference type="PANTHER" id="PTHR36151:SF3">
    <property type="entry name" value="ER-BOUND OXYGENASE MPAB_MPAB'_RUBBER OXYGENASE CATALYTIC DOMAIN-CONTAINING PROTEIN"/>
    <property type="match status" value="1"/>
</dbReference>
<accession>A0ABW8AGA7</accession>
<dbReference type="EMBL" id="JBITMB010000014">
    <property type="protein sequence ID" value="MFI7445467.1"/>
    <property type="molecule type" value="Genomic_DNA"/>
</dbReference>
<dbReference type="RefSeq" id="WP_397025936.1">
    <property type="nucleotide sequence ID" value="NZ_JBITMB010000014.1"/>
</dbReference>
<evidence type="ECO:0000259" key="1">
    <source>
        <dbReference type="Pfam" id="PF09995"/>
    </source>
</evidence>
<dbReference type="InterPro" id="IPR018713">
    <property type="entry name" value="MPAB/Lcp_cat_dom"/>
</dbReference>
<evidence type="ECO:0000313" key="3">
    <source>
        <dbReference type="Proteomes" id="UP001612928"/>
    </source>
</evidence>
<dbReference type="Pfam" id="PF09995">
    <property type="entry name" value="MPAB_Lcp_cat"/>
    <property type="match status" value="1"/>
</dbReference>
<dbReference type="InterPro" id="IPR011992">
    <property type="entry name" value="EF-hand-dom_pair"/>
</dbReference>
<feature type="domain" description="ER-bound oxygenase mpaB/mpaB'/Rubber oxygenase catalytic" evidence="1">
    <location>
        <begin position="20"/>
        <end position="251"/>
    </location>
</feature>
<dbReference type="PROSITE" id="PS00018">
    <property type="entry name" value="EF_HAND_1"/>
    <property type="match status" value="1"/>
</dbReference>
<dbReference type="InterPro" id="IPR018247">
    <property type="entry name" value="EF_Hand_1_Ca_BS"/>
</dbReference>